<dbReference type="AlphaFoldDB" id="A0AAD7HU11"/>
<keyword evidence="3" id="KW-1185">Reference proteome</keyword>
<dbReference type="Proteomes" id="UP001215598">
    <property type="component" value="Unassembled WGS sequence"/>
</dbReference>
<evidence type="ECO:0000313" key="3">
    <source>
        <dbReference type="Proteomes" id="UP001215598"/>
    </source>
</evidence>
<reference evidence="2" key="1">
    <citation type="submission" date="2023-03" db="EMBL/GenBank/DDBJ databases">
        <title>Massive genome expansion in bonnet fungi (Mycena s.s.) driven by repeated elements and novel gene families across ecological guilds.</title>
        <authorList>
            <consortium name="Lawrence Berkeley National Laboratory"/>
            <person name="Harder C.B."/>
            <person name="Miyauchi S."/>
            <person name="Viragh M."/>
            <person name="Kuo A."/>
            <person name="Thoen E."/>
            <person name="Andreopoulos B."/>
            <person name="Lu D."/>
            <person name="Skrede I."/>
            <person name="Drula E."/>
            <person name="Henrissat B."/>
            <person name="Morin E."/>
            <person name="Kohler A."/>
            <person name="Barry K."/>
            <person name="LaButti K."/>
            <person name="Morin E."/>
            <person name="Salamov A."/>
            <person name="Lipzen A."/>
            <person name="Mereny Z."/>
            <person name="Hegedus B."/>
            <person name="Baldrian P."/>
            <person name="Stursova M."/>
            <person name="Weitz H."/>
            <person name="Taylor A."/>
            <person name="Grigoriev I.V."/>
            <person name="Nagy L.G."/>
            <person name="Martin F."/>
            <person name="Kauserud H."/>
        </authorList>
    </citation>
    <scope>NUCLEOTIDE SEQUENCE</scope>
    <source>
        <strain evidence="2">CBHHK182m</strain>
    </source>
</reference>
<evidence type="ECO:0000256" key="1">
    <source>
        <dbReference type="SAM" id="SignalP"/>
    </source>
</evidence>
<gene>
    <name evidence="2" type="ORF">B0H16DRAFT_1734717</name>
</gene>
<name>A0AAD7HU11_9AGAR</name>
<accession>A0AAD7HU11</accession>
<comment type="caution">
    <text evidence="2">The sequence shown here is derived from an EMBL/GenBank/DDBJ whole genome shotgun (WGS) entry which is preliminary data.</text>
</comment>
<keyword evidence="1" id="KW-0732">Signal</keyword>
<organism evidence="2 3">
    <name type="scientific">Mycena metata</name>
    <dbReference type="NCBI Taxonomy" id="1033252"/>
    <lineage>
        <taxon>Eukaryota</taxon>
        <taxon>Fungi</taxon>
        <taxon>Dikarya</taxon>
        <taxon>Basidiomycota</taxon>
        <taxon>Agaricomycotina</taxon>
        <taxon>Agaricomycetes</taxon>
        <taxon>Agaricomycetidae</taxon>
        <taxon>Agaricales</taxon>
        <taxon>Marasmiineae</taxon>
        <taxon>Mycenaceae</taxon>
        <taxon>Mycena</taxon>
    </lineage>
</organism>
<proteinExistence type="predicted"/>
<dbReference type="EMBL" id="JARKIB010000173">
    <property type="protein sequence ID" value="KAJ7728347.1"/>
    <property type="molecule type" value="Genomic_DNA"/>
</dbReference>
<feature type="chain" id="PRO_5042180169" evidence="1">
    <location>
        <begin position="20"/>
        <end position="72"/>
    </location>
</feature>
<feature type="signal peptide" evidence="1">
    <location>
        <begin position="1"/>
        <end position="19"/>
    </location>
</feature>
<sequence>MQFRFSLVIAVLFSITTMAAPIIVPNETALEARNADPVARDVSLISWASIPVDSEAPALLNMEDGDTLVAIF</sequence>
<protein>
    <submittedName>
        <fullName evidence="2">Uncharacterized protein</fullName>
    </submittedName>
</protein>
<evidence type="ECO:0000313" key="2">
    <source>
        <dbReference type="EMBL" id="KAJ7728347.1"/>
    </source>
</evidence>